<dbReference type="PANTHER" id="PTHR21342:SF1">
    <property type="entry name" value="PHOSPHOPANTETHEINE ADENYLYLTRANSFERASE"/>
    <property type="match status" value="1"/>
</dbReference>
<dbReference type="AlphaFoldDB" id="A0A5M3VTI9"/>
<name>A0A5M3VTI9_9ACTN</name>
<evidence type="ECO:0000313" key="12">
    <source>
        <dbReference type="Proteomes" id="UP000334990"/>
    </source>
</evidence>
<keyword evidence="7 9" id="KW-0173">Coenzyme A biosynthesis</keyword>
<keyword evidence="2 9" id="KW-0808">Transferase</keyword>
<protein>
    <recommendedName>
        <fullName evidence="9">Phosphopantetheine adenylyltransferase</fullName>
        <ecNumber evidence="9">2.7.7.3</ecNumber>
    </recommendedName>
    <alternativeName>
        <fullName evidence="9">Dephospho-CoA pyrophosphorylase</fullName>
    </alternativeName>
    <alternativeName>
        <fullName evidence="9">Pantetheine-phosphate adenylyltransferase</fullName>
        <shortName evidence="9">PPAT</shortName>
    </alternativeName>
</protein>
<evidence type="ECO:0000256" key="5">
    <source>
        <dbReference type="ARBA" id="ARBA00022840"/>
    </source>
</evidence>
<keyword evidence="12" id="KW-1185">Reference proteome</keyword>
<evidence type="ECO:0000256" key="9">
    <source>
        <dbReference type="HAMAP-Rule" id="MF_00151"/>
    </source>
</evidence>
<feature type="binding site" evidence="9">
    <location>
        <position position="10"/>
    </location>
    <ligand>
        <name>substrate</name>
    </ligand>
</feature>
<dbReference type="UniPathway" id="UPA00241">
    <property type="reaction ID" value="UER00355"/>
</dbReference>
<dbReference type="HAMAP" id="MF_00151">
    <property type="entry name" value="PPAT_bact"/>
    <property type="match status" value="1"/>
</dbReference>
<dbReference type="InterPro" id="IPR001980">
    <property type="entry name" value="PPAT"/>
</dbReference>
<evidence type="ECO:0000256" key="4">
    <source>
        <dbReference type="ARBA" id="ARBA00022741"/>
    </source>
</evidence>
<keyword evidence="6 9" id="KW-0460">Magnesium</keyword>
<keyword evidence="4 9" id="KW-0547">Nucleotide-binding</keyword>
<feature type="domain" description="Cytidyltransferase-like" evidence="10">
    <location>
        <begin position="6"/>
        <end position="133"/>
    </location>
</feature>
<comment type="pathway">
    <text evidence="9">Cofactor biosynthesis; coenzyme A biosynthesis; CoA from (R)-pantothenate: step 4/5.</text>
</comment>
<evidence type="ECO:0000259" key="10">
    <source>
        <dbReference type="Pfam" id="PF01467"/>
    </source>
</evidence>
<evidence type="ECO:0000313" key="11">
    <source>
        <dbReference type="EMBL" id="GER99905.1"/>
    </source>
</evidence>
<feature type="binding site" evidence="9">
    <location>
        <position position="88"/>
    </location>
    <ligand>
        <name>substrate</name>
    </ligand>
</feature>
<feature type="binding site" evidence="9">
    <location>
        <position position="18"/>
    </location>
    <ligand>
        <name>ATP</name>
        <dbReference type="ChEBI" id="CHEBI:30616"/>
    </ligand>
</feature>
<dbReference type="NCBIfam" id="TIGR00125">
    <property type="entry name" value="cyt_tran_rel"/>
    <property type="match status" value="1"/>
</dbReference>
<evidence type="ECO:0000256" key="1">
    <source>
        <dbReference type="ARBA" id="ARBA00022490"/>
    </source>
</evidence>
<dbReference type="PRINTS" id="PR01020">
    <property type="entry name" value="LPSBIOSNTHSS"/>
</dbReference>
<comment type="caution">
    <text evidence="11">The sequence shown here is derived from an EMBL/GenBank/DDBJ whole genome shotgun (WGS) entry which is preliminary data.</text>
</comment>
<accession>A0A5M3VTI9</accession>
<keyword evidence="5 9" id="KW-0067">ATP-binding</keyword>
<dbReference type="EC" id="2.7.7.3" evidence="9"/>
<comment type="similarity">
    <text evidence="9">Belongs to the bacterial CoaD family.</text>
</comment>
<keyword evidence="3 9" id="KW-0548">Nucleotidyltransferase</keyword>
<evidence type="ECO:0000256" key="3">
    <source>
        <dbReference type="ARBA" id="ARBA00022695"/>
    </source>
</evidence>
<dbReference type="CDD" id="cd02163">
    <property type="entry name" value="PPAT"/>
    <property type="match status" value="1"/>
</dbReference>
<dbReference type="Proteomes" id="UP000334990">
    <property type="component" value="Unassembled WGS sequence"/>
</dbReference>
<comment type="subcellular location">
    <subcellularLocation>
        <location evidence="9">Cytoplasm</location>
    </subcellularLocation>
</comment>
<feature type="binding site" evidence="9">
    <location>
        <begin position="10"/>
        <end position="11"/>
    </location>
    <ligand>
        <name>ATP</name>
        <dbReference type="ChEBI" id="CHEBI:30616"/>
    </ligand>
</feature>
<comment type="cofactor">
    <cofactor evidence="9">
        <name>Mg(2+)</name>
        <dbReference type="ChEBI" id="CHEBI:18420"/>
    </cofactor>
</comment>
<comment type="catalytic activity">
    <reaction evidence="8 9">
        <text>(R)-4'-phosphopantetheine + ATP + H(+) = 3'-dephospho-CoA + diphosphate</text>
        <dbReference type="Rhea" id="RHEA:19801"/>
        <dbReference type="ChEBI" id="CHEBI:15378"/>
        <dbReference type="ChEBI" id="CHEBI:30616"/>
        <dbReference type="ChEBI" id="CHEBI:33019"/>
        <dbReference type="ChEBI" id="CHEBI:57328"/>
        <dbReference type="ChEBI" id="CHEBI:61723"/>
        <dbReference type="EC" id="2.7.7.3"/>
    </reaction>
</comment>
<evidence type="ECO:0000256" key="2">
    <source>
        <dbReference type="ARBA" id="ARBA00022679"/>
    </source>
</evidence>
<dbReference type="SUPFAM" id="SSF52374">
    <property type="entry name" value="Nucleotidylyl transferase"/>
    <property type="match status" value="1"/>
</dbReference>
<feature type="binding site" evidence="9">
    <location>
        <begin position="89"/>
        <end position="91"/>
    </location>
    <ligand>
        <name>ATP</name>
        <dbReference type="ChEBI" id="CHEBI:30616"/>
    </ligand>
</feature>
<feature type="binding site" evidence="9">
    <location>
        <position position="99"/>
    </location>
    <ligand>
        <name>ATP</name>
        <dbReference type="ChEBI" id="CHEBI:30616"/>
    </ligand>
</feature>
<dbReference type="Gene3D" id="3.40.50.620">
    <property type="entry name" value="HUPs"/>
    <property type="match status" value="1"/>
</dbReference>
<feature type="site" description="Transition state stabilizer" evidence="9">
    <location>
        <position position="18"/>
    </location>
</feature>
<feature type="binding site" evidence="9">
    <location>
        <position position="74"/>
    </location>
    <ligand>
        <name>substrate</name>
    </ligand>
</feature>
<sequence length="159" mass="18046">MVRRVVCPGSFDPVTNGHLDIIGRTSRLYDEVVVAVLINIEKKSLFTVEERIDMLQAVTKEYGNVRVEKFHGLLVDFAKQQSIPTIVKGLRAVSDFDYELQMAQLNYRMSGVETLFMSTNPEYSFLSSSRLKEIARYGGDVSGLVPDLVLRLLVERMRV</sequence>
<reference evidence="11 12" key="1">
    <citation type="submission" date="2019-10" db="EMBL/GenBank/DDBJ databases">
        <title>Whole genome shotgun sequence of Acrocarpospora corrugata NBRC 13972.</title>
        <authorList>
            <person name="Ichikawa N."/>
            <person name="Kimura A."/>
            <person name="Kitahashi Y."/>
            <person name="Komaki H."/>
            <person name="Oguchi A."/>
        </authorList>
    </citation>
    <scope>NUCLEOTIDE SEQUENCE [LARGE SCALE GENOMIC DNA]</scope>
    <source>
        <strain evidence="11 12">NBRC 13972</strain>
    </source>
</reference>
<proteinExistence type="inferred from homology"/>
<dbReference type="GO" id="GO:0005737">
    <property type="term" value="C:cytoplasm"/>
    <property type="evidence" value="ECO:0007669"/>
    <property type="project" value="UniProtKB-SubCell"/>
</dbReference>
<feature type="binding site" evidence="9">
    <location>
        <position position="42"/>
    </location>
    <ligand>
        <name>substrate</name>
    </ligand>
</feature>
<organism evidence="11 12">
    <name type="scientific">Acrocarpospora corrugata</name>
    <dbReference type="NCBI Taxonomy" id="35763"/>
    <lineage>
        <taxon>Bacteria</taxon>
        <taxon>Bacillati</taxon>
        <taxon>Actinomycetota</taxon>
        <taxon>Actinomycetes</taxon>
        <taxon>Streptosporangiales</taxon>
        <taxon>Streptosporangiaceae</taxon>
        <taxon>Acrocarpospora</taxon>
    </lineage>
</organism>
<dbReference type="PANTHER" id="PTHR21342">
    <property type="entry name" value="PHOSPHOPANTETHEINE ADENYLYLTRANSFERASE"/>
    <property type="match status" value="1"/>
</dbReference>
<evidence type="ECO:0000256" key="8">
    <source>
        <dbReference type="ARBA" id="ARBA00029346"/>
    </source>
</evidence>
<dbReference type="EMBL" id="BLAD01000042">
    <property type="protein sequence ID" value="GER99905.1"/>
    <property type="molecule type" value="Genomic_DNA"/>
</dbReference>
<comment type="subunit">
    <text evidence="9">Homohexamer.</text>
</comment>
<dbReference type="InterPro" id="IPR014729">
    <property type="entry name" value="Rossmann-like_a/b/a_fold"/>
</dbReference>
<evidence type="ECO:0000256" key="7">
    <source>
        <dbReference type="ARBA" id="ARBA00022993"/>
    </source>
</evidence>
<feature type="binding site" evidence="9">
    <location>
        <begin position="123"/>
        <end position="129"/>
    </location>
    <ligand>
        <name>ATP</name>
        <dbReference type="ChEBI" id="CHEBI:30616"/>
    </ligand>
</feature>
<comment type="function">
    <text evidence="9">Reversibly transfers an adenylyl group from ATP to 4'-phosphopantetheine, yielding dephospho-CoA (dPCoA) and pyrophosphate.</text>
</comment>
<dbReference type="GO" id="GO:0004595">
    <property type="term" value="F:pantetheine-phosphate adenylyltransferase activity"/>
    <property type="evidence" value="ECO:0007669"/>
    <property type="project" value="UniProtKB-UniRule"/>
</dbReference>
<gene>
    <name evidence="9 11" type="primary">coaD</name>
    <name evidence="11" type="ORF">Acor_19690</name>
</gene>
<dbReference type="NCBIfam" id="TIGR01510">
    <property type="entry name" value="coaD_prev_kdtB"/>
    <property type="match status" value="1"/>
</dbReference>
<keyword evidence="1 9" id="KW-0963">Cytoplasm</keyword>
<evidence type="ECO:0000256" key="6">
    <source>
        <dbReference type="ARBA" id="ARBA00022842"/>
    </source>
</evidence>
<dbReference type="InterPro" id="IPR004821">
    <property type="entry name" value="Cyt_trans-like"/>
</dbReference>
<dbReference type="GO" id="GO:0015937">
    <property type="term" value="P:coenzyme A biosynthetic process"/>
    <property type="evidence" value="ECO:0007669"/>
    <property type="project" value="UniProtKB-UniRule"/>
</dbReference>
<dbReference type="GO" id="GO:0005524">
    <property type="term" value="F:ATP binding"/>
    <property type="evidence" value="ECO:0007669"/>
    <property type="project" value="UniProtKB-KW"/>
</dbReference>
<dbReference type="Pfam" id="PF01467">
    <property type="entry name" value="CTP_transf_like"/>
    <property type="match status" value="1"/>
</dbReference>